<gene>
    <name evidence="1" type="ORF">H9926_08900</name>
</gene>
<name>A0A9D2QL72_9FIRM</name>
<dbReference type="Proteomes" id="UP000823922">
    <property type="component" value="Unassembled WGS sequence"/>
</dbReference>
<proteinExistence type="predicted"/>
<accession>A0A9D2QL72</accession>
<reference evidence="1" key="2">
    <citation type="submission" date="2021-04" db="EMBL/GenBank/DDBJ databases">
        <authorList>
            <person name="Gilroy R."/>
        </authorList>
    </citation>
    <scope>NUCLEOTIDE SEQUENCE</scope>
    <source>
        <strain evidence="1">ChiBcec1-1630</strain>
    </source>
</reference>
<evidence type="ECO:0008006" key="3">
    <source>
        <dbReference type="Google" id="ProtNLM"/>
    </source>
</evidence>
<comment type="caution">
    <text evidence="1">The sequence shown here is derived from an EMBL/GenBank/DDBJ whole genome shotgun (WGS) entry which is preliminary data.</text>
</comment>
<dbReference type="Gene3D" id="3.20.20.100">
    <property type="entry name" value="NADP-dependent oxidoreductase domain"/>
    <property type="match status" value="1"/>
</dbReference>
<protein>
    <recommendedName>
        <fullName evidence="3">NADP-dependent oxidoreductase domain-containing protein</fullName>
    </recommendedName>
</protein>
<evidence type="ECO:0000313" key="2">
    <source>
        <dbReference type="Proteomes" id="UP000823922"/>
    </source>
</evidence>
<dbReference type="InterPro" id="IPR036812">
    <property type="entry name" value="NAD(P)_OxRdtase_dom_sf"/>
</dbReference>
<dbReference type="EMBL" id="DWVS01000217">
    <property type="protein sequence ID" value="HJC88118.1"/>
    <property type="molecule type" value="Genomic_DNA"/>
</dbReference>
<evidence type="ECO:0000313" key="1">
    <source>
        <dbReference type="EMBL" id="HJC88118.1"/>
    </source>
</evidence>
<dbReference type="SUPFAM" id="SSF51430">
    <property type="entry name" value="NAD(P)-linked oxidoreductase"/>
    <property type="match status" value="1"/>
</dbReference>
<sequence length="71" mass="8068">MQYQEEGCRINDFVLQYVTHAEFPAVAIGGFRTEEQLLEGLDGVESRLPEEALRELAELKEKQRVSQEAAT</sequence>
<dbReference type="AlphaFoldDB" id="A0A9D2QL72"/>
<reference evidence="1" key="1">
    <citation type="journal article" date="2021" name="PeerJ">
        <title>Extensive microbial diversity within the chicken gut microbiome revealed by metagenomics and culture.</title>
        <authorList>
            <person name="Gilroy R."/>
            <person name="Ravi A."/>
            <person name="Getino M."/>
            <person name="Pursley I."/>
            <person name="Horton D.L."/>
            <person name="Alikhan N.F."/>
            <person name="Baker D."/>
            <person name="Gharbi K."/>
            <person name="Hall N."/>
            <person name="Watson M."/>
            <person name="Adriaenssens E.M."/>
            <person name="Foster-Nyarko E."/>
            <person name="Jarju S."/>
            <person name="Secka A."/>
            <person name="Antonio M."/>
            <person name="Oren A."/>
            <person name="Chaudhuri R.R."/>
            <person name="La Ragione R."/>
            <person name="Hildebrand F."/>
            <person name="Pallen M.J."/>
        </authorList>
    </citation>
    <scope>NUCLEOTIDE SEQUENCE</scope>
    <source>
        <strain evidence="1">ChiBcec1-1630</strain>
    </source>
</reference>
<organism evidence="1 2">
    <name type="scientific">Candidatus Eisenbergiella intestinigallinarum</name>
    <dbReference type="NCBI Taxonomy" id="2838549"/>
    <lineage>
        <taxon>Bacteria</taxon>
        <taxon>Bacillati</taxon>
        <taxon>Bacillota</taxon>
        <taxon>Clostridia</taxon>
        <taxon>Lachnospirales</taxon>
        <taxon>Lachnospiraceae</taxon>
        <taxon>Eisenbergiella</taxon>
    </lineage>
</organism>